<comment type="subcellular location">
    <subcellularLocation>
        <location evidence="1">Membrane</location>
        <topology evidence="1">Multi-pass membrane protein</topology>
    </subcellularLocation>
</comment>
<accession>A0A914UTH0</accession>
<dbReference type="GO" id="GO:0005794">
    <property type="term" value="C:Golgi apparatus"/>
    <property type="evidence" value="ECO:0007669"/>
    <property type="project" value="TreeGrafter"/>
</dbReference>
<dbReference type="GO" id="GO:0006890">
    <property type="term" value="P:retrograde vesicle-mediated transport, Golgi to endoplasmic reticulum"/>
    <property type="evidence" value="ECO:0007669"/>
    <property type="project" value="InterPro"/>
</dbReference>
<keyword evidence="3 6" id="KW-1133">Transmembrane helix</keyword>
<proteinExistence type="predicted"/>
<dbReference type="InterPro" id="IPR013861">
    <property type="entry name" value="TMEM115/Pdh1/Rbl19"/>
</dbReference>
<feature type="compositionally biased region" description="Basic and acidic residues" evidence="5">
    <location>
        <begin position="296"/>
        <end position="305"/>
    </location>
</feature>
<evidence type="ECO:0000313" key="8">
    <source>
        <dbReference type="WBParaSite" id="PSAMB.scaffold1247size33864.g11999.t1"/>
    </source>
</evidence>
<evidence type="ECO:0000256" key="5">
    <source>
        <dbReference type="SAM" id="MobiDB-lite"/>
    </source>
</evidence>
<evidence type="ECO:0000256" key="2">
    <source>
        <dbReference type="ARBA" id="ARBA00022692"/>
    </source>
</evidence>
<evidence type="ECO:0000313" key="7">
    <source>
        <dbReference type="Proteomes" id="UP000887566"/>
    </source>
</evidence>
<dbReference type="AlphaFoldDB" id="A0A914UTH0"/>
<feature type="transmembrane region" description="Helical" evidence="6">
    <location>
        <begin position="129"/>
        <end position="153"/>
    </location>
</feature>
<feature type="transmembrane region" description="Helical" evidence="6">
    <location>
        <begin position="61"/>
        <end position="88"/>
    </location>
</feature>
<evidence type="ECO:0000256" key="3">
    <source>
        <dbReference type="ARBA" id="ARBA00022989"/>
    </source>
</evidence>
<evidence type="ECO:0000256" key="4">
    <source>
        <dbReference type="ARBA" id="ARBA00023136"/>
    </source>
</evidence>
<dbReference type="SUPFAM" id="SSF144091">
    <property type="entry name" value="Rhomboid-like"/>
    <property type="match status" value="1"/>
</dbReference>
<keyword evidence="7" id="KW-1185">Reference proteome</keyword>
<dbReference type="InterPro" id="IPR035952">
    <property type="entry name" value="Rhomboid-like_sf"/>
</dbReference>
<evidence type="ECO:0000256" key="1">
    <source>
        <dbReference type="ARBA" id="ARBA00004141"/>
    </source>
</evidence>
<dbReference type="Pfam" id="PF08551">
    <property type="entry name" value="DUF1751"/>
    <property type="match status" value="1"/>
</dbReference>
<dbReference type="Proteomes" id="UP000887566">
    <property type="component" value="Unplaced"/>
</dbReference>
<organism evidence="7 8">
    <name type="scientific">Plectus sambesii</name>
    <dbReference type="NCBI Taxonomy" id="2011161"/>
    <lineage>
        <taxon>Eukaryota</taxon>
        <taxon>Metazoa</taxon>
        <taxon>Ecdysozoa</taxon>
        <taxon>Nematoda</taxon>
        <taxon>Chromadorea</taxon>
        <taxon>Plectida</taxon>
        <taxon>Plectina</taxon>
        <taxon>Plectoidea</taxon>
        <taxon>Plectidae</taxon>
        <taxon>Plectus</taxon>
    </lineage>
</organism>
<reference evidence="8" key="1">
    <citation type="submission" date="2022-11" db="UniProtKB">
        <authorList>
            <consortium name="WormBaseParasite"/>
        </authorList>
    </citation>
    <scope>IDENTIFICATION</scope>
</reference>
<feature type="region of interest" description="Disordered" evidence="5">
    <location>
        <begin position="296"/>
        <end position="342"/>
    </location>
</feature>
<evidence type="ECO:0000256" key="6">
    <source>
        <dbReference type="SAM" id="Phobius"/>
    </source>
</evidence>
<dbReference type="PANTHER" id="PTHR13377">
    <property type="entry name" value="PLACENTAL PROTEIN 6"/>
    <property type="match status" value="1"/>
</dbReference>
<protein>
    <submittedName>
        <fullName evidence="8">Transmembrane protein 115</fullName>
    </submittedName>
</protein>
<dbReference type="PANTHER" id="PTHR13377:SF3">
    <property type="entry name" value="TRANSMEMBRANE PROTEIN 115"/>
    <property type="match status" value="1"/>
</dbReference>
<keyword evidence="2 6" id="KW-0812">Transmembrane</keyword>
<sequence>MFSTKLDPVVGHVMRSSIFCKSLLLALIIGFLLSLLSEDLYKFLAIRVHGLLPPNFHVWTVVTYGLVERNIVCLVWSVCSVHLASTLLEPVWGPIELLRFLAIVQVATALIIPTLCFSAYVIFYKDEELLFRSAFAGFTAFDGAIFVAIKQFLPDSVLLATPMGRIKNCHLPMIALIVVSVLAVCQIIGFSVPLMVIVGESVAWIYLRFYQRHSNGNKGDMSEHFTWASFFPSYLQPLASAVSNPIYAFLLRMKVCQPAIRHVDFNQLHSVSVVLPDAETQDAERRRQKALRDLTERLNRQKTETSEWPDMDEGEGGGRSETARAHITPQHGSPLSFASDEMRHSVSDYADASVADGKKPLLVLEDSS</sequence>
<dbReference type="WBParaSite" id="PSAMB.scaffold1247size33864.g11999.t1">
    <property type="protein sequence ID" value="PSAMB.scaffold1247size33864.g11999.t1"/>
    <property type="gene ID" value="PSAMB.scaffold1247size33864.g11999"/>
</dbReference>
<dbReference type="GO" id="GO:0016020">
    <property type="term" value="C:membrane"/>
    <property type="evidence" value="ECO:0007669"/>
    <property type="project" value="UniProtKB-SubCell"/>
</dbReference>
<name>A0A914UTH0_9BILA</name>
<feature type="transmembrane region" description="Helical" evidence="6">
    <location>
        <begin position="100"/>
        <end position="123"/>
    </location>
</feature>
<dbReference type="SMART" id="SM01160">
    <property type="entry name" value="DUF1751"/>
    <property type="match status" value="1"/>
</dbReference>
<keyword evidence="4 6" id="KW-0472">Membrane</keyword>
<feature type="transmembrane region" description="Helical" evidence="6">
    <location>
        <begin position="174"/>
        <end position="207"/>
    </location>
</feature>